<sequence length="59" mass="6447">MELLSVNTSSFDAICLRTSVGFLSSVKTKKDRSLYGLSRGKGEEEKIDAKEKISSGHIV</sequence>
<reference evidence="2" key="1">
    <citation type="submission" date="2016-11" db="UniProtKB">
        <authorList>
            <consortium name="WormBaseParasite"/>
        </authorList>
    </citation>
    <scope>IDENTIFICATION</scope>
</reference>
<organism evidence="1 2">
    <name type="scientific">Heterorhabditis bacteriophora</name>
    <name type="common">Entomopathogenic nematode worm</name>
    <dbReference type="NCBI Taxonomy" id="37862"/>
    <lineage>
        <taxon>Eukaryota</taxon>
        <taxon>Metazoa</taxon>
        <taxon>Ecdysozoa</taxon>
        <taxon>Nematoda</taxon>
        <taxon>Chromadorea</taxon>
        <taxon>Rhabditida</taxon>
        <taxon>Rhabditina</taxon>
        <taxon>Rhabditomorpha</taxon>
        <taxon>Strongyloidea</taxon>
        <taxon>Heterorhabditidae</taxon>
        <taxon>Heterorhabditis</taxon>
    </lineage>
</organism>
<accession>A0A1I7XG40</accession>
<protein>
    <submittedName>
        <fullName evidence="2">Uncharacterized protein</fullName>
    </submittedName>
</protein>
<proteinExistence type="predicted"/>
<name>A0A1I7XG40_HETBA</name>
<evidence type="ECO:0000313" key="2">
    <source>
        <dbReference type="WBParaSite" id="Hba_16298"/>
    </source>
</evidence>
<dbReference type="AlphaFoldDB" id="A0A1I7XG40"/>
<dbReference type="Proteomes" id="UP000095283">
    <property type="component" value="Unplaced"/>
</dbReference>
<evidence type="ECO:0000313" key="1">
    <source>
        <dbReference type="Proteomes" id="UP000095283"/>
    </source>
</evidence>
<dbReference type="WBParaSite" id="Hba_16298">
    <property type="protein sequence ID" value="Hba_16298"/>
    <property type="gene ID" value="Hba_16298"/>
</dbReference>
<keyword evidence="1" id="KW-1185">Reference proteome</keyword>